<feature type="compositionally biased region" description="Low complexity" evidence="1">
    <location>
        <begin position="250"/>
        <end position="263"/>
    </location>
</feature>
<proteinExistence type="predicted"/>
<feature type="compositionally biased region" description="Polar residues" evidence="1">
    <location>
        <begin position="58"/>
        <end position="70"/>
    </location>
</feature>
<gene>
    <name evidence="4" type="ORF">I5L03_11990</name>
</gene>
<keyword evidence="5" id="KW-1185">Reference proteome</keyword>
<feature type="region of interest" description="Disordered" evidence="1">
    <location>
        <begin position="196"/>
        <end position="282"/>
    </location>
</feature>
<organism evidence="4 5">
    <name type="scientific">Aurantiacibacter sediminis</name>
    <dbReference type="NCBI Taxonomy" id="2793064"/>
    <lineage>
        <taxon>Bacteria</taxon>
        <taxon>Pseudomonadati</taxon>
        <taxon>Pseudomonadota</taxon>
        <taxon>Alphaproteobacteria</taxon>
        <taxon>Sphingomonadales</taxon>
        <taxon>Erythrobacteraceae</taxon>
        <taxon>Aurantiacibacter</taxon>
    </lineage>
</organism>
<protein>
    <submittedName>
        <fullName evidence="4">Uncharacterized protein</fullName>
    </submittedName>
</protein>
<dbReference type="RefSeq" id="WP_197922033.1">
    <property type="nucleotide sequence ID" value="NZ_CAWPTA010000009.1"/>
</dbReference>
<keyword evidence="2" id="KW-0812">Transmembrane</keyword>
<feature type="compositionally biased region" description="Low complexity" evidence="1">
    <location>
        <begin position="41"/>
        <end position="56"/>
    </location>
</feature>
<keyword evidence="2" id="KW-1133">Transmembrane helix</keyword>
<keyword evidence="2" id="KW-0472">Membrane</keyword>
<feature type="compositionally biased region" description="Basic and acidic residues" evidence="1">
    <location>
        <begin position="220"/>
        <end position="235"/>
    </location>
</feature>
<feature type="signal peptide" evidence="3">
    <location>
        <begin position="1"/>
        <end position="31"/>
    </location>
</feature>
<dbReference type="EMBL" id="JAEANY010000004">
    <property type="protein sequence ID" value="MBH5323303.1"/>
    <property type="molecule type" value="Genomic_DNA"/>
</dbReference>
<feature type="compositionally biased region" description="Pro residues" evidence="1">
    <location>
        <begin position="236"/>
        <end position="249"/>
    </location>
</feature>
<feature type="transmembrane region" description="Helical" evidence="2">
    <location>
        <begin position="115"/>
        <end position="132"/>
    </location>
</feature>
<name>A0ABS0N693_9SPHN</name>
<evidence type="ECO:0000313" key="4">
    <source>
        <dbReference type="EMBL" id="MBH5323303.1"/>
    </source>
</evidence>
<feature type="chain" id="PRO_5047446459" evidence="3">
    <location>
        <begin position="32"/>
        <end position="391"/>
    </location>
</feature>
<feature type="compositionally biased region" description="Low complexity" evidence="1">
    <location>
        <begin position="201"/>
        <end position="218"/>
    </location>
</feature>
<feature type="region of interest" description="Disordered" evidence="1">
    <location>
        <begin position="140"/>
        <end position="169"/>
    </location>
</feature>
<comment type="caution">
    <text evidence="4">The sequence shown here is derived from an EMBL/GenBank/DDBJ whole genome shotgun (WGS) entry which is preliminary data.</text>
</comment>
<keyword evidence="3" id="KW-0732">Signal</keyword>
<reference evidence="4 5" key="1">
    <citation type="submission" date="2020-11" db="EMBL/GenBank/DDBJ databases">
        <title>Erythrobacter sediminis sp. nov., a marine bacterium from a tidal flat of Garorim Bay.</title>
        <authorList>
            <person name="Kim D."/>
            <person name="Yoo Y."/>
            <person name="Kim J.-J."/>
        </authorList>
    </citation>
    <scope>NUCLEOTIDE SEQUENCE [LARGE SCALE GENOMIC DNA]</scope>
    <source>
        <strain evidence="4 5">JGD-13</strain>
    </source>
</reference>
<evidence type="ECO:0000256" key="2">
    <source>
        <dbReference type="SAM" id="Phobius"/>
    </source>
</evidence>
<sequence>MVRAQALLRGFRAIGLASIAAAGFALSPAAAQDTSTGTVTAPEAAPQPEIEAAPAEVSSPNANAPGSPQQPGEPALPVTAEPPAGDETFTPEMLETDPASEDTSAMAMVREHVELLILALAILAAIPIIFWLRRKFASDDGRGARKNSPVKIKGNEPMPPYGKVQDPSEVLADYQRQIEDLRKERDALRKRVQELEAGGHSAANTPASSTSAAAASSNVYDRKNDRVQDPEDPHRGAPPPPERPAPQPESRPAEPAARAPTAASAHNADDLVNKFNSTTKPGDFTRLAESVKAQYYTNERSTDITTLIKSDIDRFWVVPDPNNSNEALLLPGFNLKKSWQKYRQEASDHPLAHHFDMQRGDKLSVIRPAVLQRDSNNEWKLKTKGAISGLS</sequence>
<feature type="region of interest" description="Disordered" evidence="1">
    <location>
        <begin position="35"/>
        <end position="94"/>
    </location>
</feature>
<accession>A0ABS0N693</accession>
<evidence type="ECO:0000256" key="3">
    <source>
        <dbReference type="SAM" id="SignalP"/>
    </source>
</evidence>
<evidence type="ECO:0000256" key="1">
    <source>
        <dbReference type="SAM" id="MobiDB-lite"/>
    </source>
</evidence>
<evidence type="ECO:0000313" key="5">
    <source>
        <dbReference type="Proteomes" id="UP000602442"/>
    </source>
</evidence>
<dbReference type="Proteomes" id="UP000602442">
    <property type="component" value="Unassembled WGS sequence"/>
</dbReference>